<accession>A0A264VPB4</accession>
<dbReference type="SUPFAM" id="SSF49354">
    <property type="entry name" value="PapD-like"/>
    <property type="match status" value="1"/>
</dbReference>
<dbReference type="InterPro" id="IPR036316">
    <property type="entry name" value="Pili_assmbl_chap_C_dom_sf"/>
</dbReference>
<dbReference type="InterPro" id="IPR050643">
    <property type="entry name" value="Periplasmic_pilus_chap"/>
</dbReference>
<evidence type="ECO:0000256" key="5">
    <source>
        <dbReference type="ARBA" id="ARBA00022764"/>
    </source>
</evidence>
<dbReference type="PANTHER" id="PTHR30251">
    <property type="entry name" value="PILUS ASSEMBLY CHAPERONE"/>
    <property type="match status" value="1"/>
</dbReference>
<evidence type="ECO:0000256" key="7">
    <source>
        <dbReference type="RuleBase" id="RU003918"/>
    </source>
</evidence>
<dbReference type="InterPro" id="IPR013783">
    <property type="entry name" value="Ig-like_fold"/>
</dbReference>
<dbReference type="PRINTS" id="PR00969">
    <property type="entry name" value="CHAPERONPILI"/>
</dbReference>
<proteinExistence type="inferred from homology"/>
<evidence type="ECO:0000256" key="6">
    <source>
        <dbReference type="ARBA" id="ARBA00023186"/>
    </source>
</evidence>
<dbReference type="InterPro" id="IPR016147">
    <property type="entry name" value="Pili_assmbl_chaperone_N"/>
</dbReference>
<feature type="domain" description="Pili assembly chaperone C-terminal" evidence="10">
    <location>
        <begin position="173"/>
        <end position="231"/>
    </location>
</feature>
<comment type="caution">
    <text evidence="11">The sequence shown here is derived from an EMBL/GenBank/DDBJ whole genome shotgun (WGS) entry which is preliminary data.</text>
</comment>
<dbReference type="InterPro" id="IPR001829">
    <property type="entry name" value="Pili_assmbl_chaperone_bac"/>
</dbReference>
<dbReference type="AlphaFoldDB" id="A0A264VPB4"/>
<reference evidence="11 12" key="1">
    <citation type="submission" date="2017-07" db="EMBL/GenBank/DDBJ databases">
        <title>blaIMP-27 on transferable plasmids in Proteus mirabilis and Providencia rettgeri.</title>
        <authorList>
            <person name="Potter R."/>
        </authorList>
    </citation>
    <scope>NUCLEOTIDE SEQUENCE [LARGE SCALE GENOMIC DNA]</scope>
    <source>
        <strain evidence="11 12">PR1</strain>
    </source>
</reference>
<gene>
    <name evidence="11" type="ORF">CHI95_18455</name>
</gene>
<dbReference type="InterPro" id="IPR018046">
    <property type="entry name" value="Pili_assmbl_chaperone_CS"/>
</dbReference>
<dbReference type="EMBL" id="NOWC01000026">
    <property type="protein sequence ID" value="OZS73105.1"/>
    <property type="molecule type" value="Genomic_DNA"/>
</dbReference>
<feature type="signal peptide" evidence="8">
    <location>
        <begin position="1"/>
        <end position="29"/>
    </location>
</feature>
<organism evidence="11 12">
    <name type="scientific">Providencia rettgeri</name>
    <dbReference type="NCBI Taxonomy" id="587"/>
    <lineage>
        <taxon>Bacteria</taxon>
        <taxon>Pseudomonadati</taxon>
        <taxon>Pseudomonadota</taxon>
        <taxon>Gammaproteobacteria</taxon>
        <taxon>Enterobacterales</taxon>
        <taxon>Morganellaceae</taxon>
        <taxon>Providencia</taxon>
    </lineage>
</organism>
<evidence type="ECO:0000256" key="1">
    <source>
        <dbReference type="ARBA" id="ARBA00004418"/>
    </source>
</evidence>
<evidence type="ECO:0000313" key="12">
    <source>
        <dbReference type="Proteomes" id="UP000216001"/>
    </source>
</evidence>
<evidence type="ECO:0000256" key="4">
    <source>
        <dbReference type="ARBA" id="ARBA00022729"/>
    </source>
</evidence>
<dbReference type="GO" id="GO:0071555">
    <property type="term" value="P:cell wall organization"/>
    <property type="evidence" value="ECO:0007669"/>
    <property type="project" value="InterPro"/>
</dbReference>
<feature type="chain" id="PRO_5012718010" evidence="8">
    <location>
        <begin position="30"/>
        <end position="253"/>
    </location>
</feature>
<dbReference type="GO" id="GO:0030288">
    <property type="term" value="C:outer membrane-bounded periplasmic space"/>
    <property type="evidence" value="ECO:0007669"/>
    <property type="project" value="InterPro"/>
</dbReference>
<comment type="subcellular location">
    <subcellularLocation>
        <location evidence="1 7">Periplasm</location>
    </subcellularLocation>
</comment>
<evidence type="ECO:0000256" key="2">
    <source>
        <dbReference type="ARBA" id="ARBA00007399"/>
    </source>
</evidence>
<sequence>MKGNNKMNIKKTLMSIFLGPLALSAFSEAAVSLDRTRVIFDGENKSISLNINNNNKQLPYLAQGWIENEESKKITSPLIVLPPVQRLEPGKSSQMKIEALPDVKKLPQDRESLFYFNMREIPPKSDKPNTLQIALQTKIKLFYRPEAIAPQQNSAPWQEKMQLEKKGNLVFAKNPTPYYITIINAGAHANTDAKEFNPIMIAPFSEINIGMTNEQLGNTPVITYINDYGGRPKLTFDCKNTICSVITKNSLNK</sequence>
<protein>
    <submittedName>
        <fullName evidence="11">Molecular chaperone</fullName>
    </submittedName>
</protein>
<dbReference type="Pfam" id="PF00345">
    <property type="entry name" value="PapD_N"/>
    <property type="match status" value="1"/>
</dbReference>
<comment type="similarity">
    <text evidence="2 7">Belongs to the periplasmic pilus chaperone family.</text>
</comment>
<dbReference type="Gene3D" id="2.60.40.10">
    <property type="entry name" value="Immunoglobulins"/>
    <property type="match status" value="2"/>
</dbReference>
<dbReference type="PROSITE" id="PS00635">
    <property type="entry name" value="PILI_CHAPERONE"/>
    <property type="match status" value="1"/>
</dbReference>
<dbReference type="SUPFAM" id="SSF49584">
    <property type="entry name" value="Periplasmic chaperone C-domain"/>
    <property type="match status" value="1"/>
</dbReference>
<keyword evidence="6 7" id="KW-0143">Chaperone</keyword>
<name>A0A264VPB4_PRORE</name>
<evidence type="ECO:0000256" key="8">
    <source>
        <dbReference type="SAM" id="SignalP"/>
    </source>
</evidence>
<dbReference type="Pfam" id="PF02753">
    <property type="entry name" value="PapD_C"/>
    <property type="match status" value="1"/>
</dbReference>
<dbReference type="InterPro" id="IPR008962">
    <property type="entry name" value="PapD-like_sf"/>
</dbReference>
<keyword evidence="5" id="KW-0574">Periplasm</keyword>
<dbReference type="InterPro" id="IPR016148">
    <property type="entry name" value="Pili_assmbl_chaperone_C"/>
</dbReference>
<evidence type="ECO:0000256" key="3">
    <source>
        <dbReference type="ARBA" id="ARBA00022558"/>
    </source>
</evidence>
<dbReference type="FunFam" id="2.60.40.10:FF:000458">
    <property type="entry name" value="Molecular chaperone FimC"/>
    <property type="match status" value="1"/>
</dbReference>
<keyword evidence="3" id="KW-1029">Fimbrium biogenesis</keyword>
<keyword evidence="4 8" id="KW-0732">Signal</keyword>
<evidence type="ECO:0000259" key="10">
    <source>
        <dbReference type="Pfam" id="PF02753"/>
    </source>
</evidence>
<evidence type="ECO:0000259" key="9">
    <source>
        <dbReference type="Pfam" id="PF00345"/>
    </source>
</evidence>
<evidence type="ECO:0000313" key="11">
    <source>
        <dbReference type="EMBL" id="OZS73105.1"/>
    </source>
</evidence>
<dbReference type="Proteomes" id="UP000216001">
    <property type="component" value="Unassembled WGS sequence"/>
</dbReference>
<feature type="domain" description="Pili assembly chaperone N-terminal" evidence="9">
    <location>
        <begin position="31"/>
        <end position="148"/>
    </location>
</feature>
<dbReference type="PANTHER" id="PTHR30251:SF6">
    <property type="entry name" value="FIMBRIAL CHAPERONE YFCS-RELATED"/>
    <property type="match status" value="1"/>
</dbReference>